<evidence type="ECO:0000256" key="6">
    <source>
        <dbReference type="ARBA" id="ARBA00034617"/>
    </source>
</evidence>
<organism evidence="11 12">
    <name type="scientific">Micromonospora tulbaghiae</name>
    <dbReference type="NCBI Taxonomy" id="479978"/>
    <lineage>
        <taxon>Bacteria</taxon>
        <taxon>Bacillati</taxon>
        <taxon>Actinomycetota</taxon>
        <taxon>Actinomycetes</taxon>
        <taxon>Micromonosporales</taxon>
        <taxon>Micromonosporaceae</taxon>
        <taxon>Micromonospora</taxon>
    </lineage>
</organism>
<protein>
    <recommendedName>
        <fullName evidence="7">DNA 3'-5' helicase</fullName>
        <ecNumber evidence="7">5.6.2.4</ecNumber>
    </recommendedName>
</protein>
<evidence type="ECO:0000256" key="3">
    <source>
        <dbReference type="ARBA" id="ARBA00022806"/>
    </source>
</evidence>
<dbReference type="PANTHER" id="PTHR11070:SF45">
    <property type="entry name" value="DNA 3'-5' HELICASE"/>
    <property type="match status" value="1"/>
</dbReference>
<evidence type="ECO:0000313" key="12">
    <source>
        <dbReference type="Proteomes" id="UP000199405"/>
    </source>
</evidence>
<evidence type="ECO:0000313" key="11">
    <source>
        <dbReference type="EMBL" id="SCE95013.1"/>
    </source>
</evidence>
<evidence type="ECO:0000256" key="4">
    <source>
        <dbReference type="ARBA" id="ARBA00022840"/>
    </source>
</evidence>
<evidence type="ECO:0000256" key="9">
    <source>
        <dbReference type="PROSITE-ProRule" id="PRU00560"/>
    </source>
</evidence>
<dbReference type="PROSITE" id="PS51198">
    <property type="entry name" value="UVRD_HELICASE_ATP_BIND"/>
    <property type="match status" value="1"/>
</dbReference>
<reference evidence="11 12" key="1">
    <citation type="submission" date="2016-06" db="EMBL/GenBank/DDBJ databases">
        <authorList>
            <person name="Varghese N."/>
            <person name="Submissions Spin"/>
        </authorList>
    </citation>
    <scope>NUCLEOTIDE SEQUENCE [LARGE SCALE GENOMIC DNA]</scope>
    <source>
        <strain evidence="11 12">DSM 45142</strain>
    </source>
</reference>
<sequence length="699" mass="76666">MPTLAVAKDAMRDYAKLTKPIRDKVDAIFAKFRTHTYAGLHLEKLSNARDPRLRTVRVDDFWRGLVLAPESGDTYVLTRIVTHDEADRWAPRHEFKVNATHGALEIIDVVSAEQLPPAPTAATSPGLLSSIADGTLRAVGIDDIYLPMLRLISSEEQLLSYLPALPELQQQAVSLLLAGLDVDTVLDQITGGAPRGDVDVTDIDAALSRPTSASNFLVSAEDASLREALEKPFDLWRTFLHPQQRSVAYRASYSGPARVTGGAGTGKTVLAIHRAKHLADTRPGAAILLTTFTTTLAEELRSALHVLGGAHLADRVQVSTVDALAHGLARQAGQGPEGVLLDRDEMKLWANVAQRRRAGQGRFGPEFLRDEWRQIILGQDITDLSAYLDASRFGRGVRLTRSDREVVWQAVEEFERLKAGVPTMLQVAVRVTRLLENGSIDTPYTHIIVDEAQDLHPAQWRLLRAAVPPGPDDLFIVGDSHQRIYDNRVTLSTLGVEIRGRSHRLTVSYRTTAEILRLSTRLLDQQSYDNFDGGLDPLAGYYSPLRGPRPDLDGFPDRDSELRELVTAVGLWLESGVQAREIAVLSRTKRQAEEAAAALAGSGLSTVRLKGAVRGRSEAIQVMTMHRAKGLEFRCIAVHGAGADVIPLAAAVTPARIDASRHRQDQMRERSLLFVACTRARDALRISWTGLPSPFLPTG</sequence>
<dbReference type="GeneID" id="93471174"/>
<feature type="binding site" evidence="9">
    <location>
        <begin position="261"/>
        <end position="268"/>
    </location>
    <ligand>
        <name>ATP</name>
        <dbReference type="ChEBI" id="CHEBI:30616"/>
    </ligand>
</feature>
<dbReference type="RefSeq" id="WP_091422812.1">
    <property type="nucleotide sequence ID" value="NZ_FMCQ01000005.1"/>
</dbReference>
<evidence type="ECO:0000256" key="8">
    <source>
        <dbReference type="ARBA" id="ARBA00048988"/>
    </source>
</evidence>
<evidence type="ECO:0000259" key="10">
    <source>
        <dbReference type="PROSITE" id="PS51198"/>
    </source>
</evidence>
<feature type="domain" description="UvrD-like helicase ATP-binding" evidence="10">
    <location>
        <begin position="240"/>
        <end position="519"/>
    </location>
</feature>
<gene>
    <name evidence="11" type="ORF">GA0070562_4437</name>
</gene>
<dbReference type="InterPro" id="IPR014017">
    <property type="entry name" value="DNA_helicase_UvrD-like_C"/>
</dbReference>
<keyword evidence="3 9" id="KW-0347">Helicase</keyword>
<keyword evidence="1 9" id="KW-0547">Nucleotide-binding</keyword>
<keyword evidence="5" id="KW-0413">Isomerase</keyword>
<dbReference type="InterPro" id="IPR000212">
    <property type="entry name" value="DNA_helicase_UvrD/REP"/>
</dbReference>
<evidence type="ECO:0000256" key="2">
    <source>
        <dbReference type="ARBA" id="ARBA00022801"/>
    </source>
</evidence>
<name>A0ABY0KTS6_9ACTN</name>
<proteinExistence type="predicted"/>
<accession>A0ABY0KTS6</accession>
<keyword evidence="4 9" id="KW-0067">ATP-binding</keyword>
<evidence type="ECO:0000256" key="5">
    <source>
        <dbReference type="ARBA" id="ARBA00023235"/>
    </source>
</evidence>
<dbReference type="Pfam" id="PF13361">
    <property type="entry name" value="UvrD_C"/>
    <property type="match status" value="1"/>
</dbReference>
<evidence type="ECO:0000256" key="7">
    <source>
        <dbReference type="ARBA" id="ARBA00034808"/>
    </source>
</evidence>
<comment type="catalytic activity">
    <reaction evidence="6">
        <text>Couples ATP hydrolysis with the unwinding of duplex DNA by translocating in the 3'-5' direction.</text>
        <dbReference type="EC" id="5.6.2.4"/>
    </reaction>
</comment>
<comment type="catalytic activity">
    <reaction evidence="8">
        <text>ATP + H2O = ADP + phosphate + H(+)</text>
        <dbReference type="Rhea" id="RHEA:13065"/>
        <dbReference type="ChEBI" id="CHEBI:15377"/>
        <dbReference type="ChEBI" id="CHEBI:15378"/>
        <dbReference type="ChEBI" id="CHEBI:30616"/>
        <dbReference type="ChEBI" id="CHEBI:43474"/>
        <dbReference type="ChEBI" id="CHEBI:456216"/>
        <dbReference type="EC" id="5.6.2.4"/>
    </reaction>
</comment>
<keyword evidence="2 9" id="KW-0378">Hydrolase</keyword>
<evidence type="ECO:0000256" key="1">
    <source>
        <dbReference type="ARBA" id="ARBA00022741"/>
    </source>
</evidence>
<dbReference type="Gene3D" id="3.40.50.300">
    <property type="entry name" value="P-loop containing nucleotide triphosphate hydrolases"/>
    <property type="match status" value="2"/>
</dbReference>
<dbReference type="InterPro" id="IPR014016">
    <property type="entry name" value="UvrD-like_ATP-bd"/>
</dbReference>
<dbReference type="Pfam" id="PF13245">
    <property type="entry name" value="AAA_19"/>
    <property type="match status" value="1"/>
</dbReference>
<keyword evidence="12" id="KW-1185">Reference proteome</keyword>
<dbReference type="PANTHER" id="PTHR11070">
    <property type="entry name" value="UVRD / RECB / PCRA DNA HELICASE FAMILY MEMBER"/>
    <property type="match status" value="1"/>
</dbReference>
<dbReference type="EC" id="5.6.2.4" evidence="7"/>
<dbReference type="EMBL" id="FMCQ01000005">
    <property type="protein sequence ID" value="SCE95013.1"/>
    <property type="molecule type" value="Genomic_DNA"/>
</dbReference>
<dbReference type="SUPFAM" id="SSF52540">
    <property type="entry name" value="P-loop containing nucleoside triphosphate hydrolases"/>
    <property type="match status" value="1"/>
</dbReference>
<comment type="caution">
    <text evidence="11">The sequence shown here is derived from an EMBL/GenBank/DDBJ whole genome shotgun (WGS) entry which is preliminary data.</text>
</comment>
<dbReference type="Proteomes" id="UP000199405">
    <property type="component" value="Unassembled WGS sequence"/>
</dbReference>
<dbReference type="InterPro" id="IPR027417">
    <property type="entry name" value="P-loop_NTPase"/>
</dbReference>